<dbReference type="PRINTS" id="PR01210">
    <property type="entry name" value="GGTRANSPTASE"/>
</dbReference>
<accession>A0A9P6NFS2</accession>
<evidence type="ECO:0000256" key="6">
    <source>
        <dbReference type="PIRSR" id="PIRSR600101-1"/>
    </source>
</evidence>
<feature type="active site" description="Nucleophile" evidence="6">
    <location>
        <position position="434"/>
    </location>
</feature>
<proteinExistence type="inferred from homology"/>
<feature type="binding site" evidence="7">
    <location>
        <begin position="504"/>
        <end position="505"/>
    </location>
    <ligand>
        <name>L-glutamate</name>
        <dbReference type="ChEBI" id="CHEBI:29985"/>
    </ligand>
</feature>
<keyword evidence="8" id="KW-0378">Hydrolase</keyword>
<reference evidence="10" key="1">
    <citation type="submission" date="2013-11" db="EMBL/GenBank/DDBJ databases">
        <title>Genome sequence of the fusiform rust pathogen reveals effectors for host alternation and coevolution with pine.</title>
        <authorList>
            <consortium name="DOE Joint Genome Institute"/>
            <person name="Smith K."/>
            <person name="Pendleton A."/>
            <person name="Kubisiak T."/>
            <person name="Anderson C."/>
            <person name="Salamov A."/>
            <person name="Aerts A."/>
            <person name="Riley R."/>
            <person name="Clum A."/>
            <person name="Lindquist E."/>
            <person name="Ence D."/>
            <person name="Campbell M."/>
            <person name="Kronenberg Z."/>
            <person name="Feau N."/>
            <person name="Dhillon B."/>
            <person name="Hamelin R."/>
            <person name="Burleigh J."/>
            <person name="Smith J."/>
            <person name="Yandell M."/>
            <person name="Nelson C."/>
            <person name="Grigoriev I."/>
            <person name="Davis J."/>
        </authorList>
    </citation>
    <scope>NUCLEOTIDE SEQUENCE</scope>
    <source>
        <strain evidence="10">G11</strain>
    </source>
</reference>
<dbReference type="InterPro" id="IPR000101">
    <property type="entry name" value="GGT_peptidase"/>
</dbReference>
<dbReference type="NCBIfam" id="TIGR00066">
    <property type="entry name" value="g_glut_trans"/>
    <property type="match status" value="1"/>
</dbReference>
<protein>
    <recommendedName>
        <fullName evidence="8">Glutathione hydrolase</fullName>
        <ecNumber evidence="8">2.3.2.2</ecNumber>
        <ecNumber evidence="8">3.4.19.13</ecNumber>
    </recommendedName>
    <alternativeName>
        <fullName evidence="8">Gamma-glutamyltransferase</fullName>
    </alternativeName>
    <alternativeName>
        <fullName evidence="8">Gamma-glutamyltranspeptidase</fullName>
    </alternativeName>
</protein>
<sequence>MKNSNEYEPLMNKCNKTVKIKLISSKTATKSNQKHLLSLILGSTILISITLIRLFSPSSSSESFNFPKRHERNPSYLVSGKNGAVASEELRCSQIGIDVLKDNGTATDAAIATALCIGVVNSFSSGIGGGGFMLIKPPKSCNHSNCKTISIDFRETITRSHYYHSKFKQNPKLSQIGGLSIGIPGEISGFYKAFELFGGGVNWERLFKPSIELSKQFKIGKSLNSKLLKDDHSNWIKRKPEWSKVFFPNGTKGPNVGDLIKRPGYSNTLEILSREGPNAFYNGSIITPSLINTINKAGGKVALQDFQNYQVIVQPALTTTYKLNQKNRTVYTTAGSSSGSILIYLLNILETYNLSDGTRTELNEHIFIEALKHSFARRTELGDPSFLNQTELSKIQTFLDKSTSDQVIPKINQNQTFDYNYYKPNYDLKEDHGTTHISVIDQFGSSVALTSTINLEFGSQIMDSKTGIILNDENDDFSISGHSNHFDLFASPSNFPQDHKRPLSSICPIIIDDTTGENVWAVIGASGGSRIPSAIVSTLLKLDWGYDLSHAIEDPRIHHQLLPNKARVETSYRPEWIDSLKAKGHEIEMVDVYTGLATVQGVMRRSDGVLFASSDSRKNGVPAAY</sequence>
<evidence type="ECO:0000256" key="5">
    <source>
        <dbReference type="ARBA" id="ARBA00047417"/>
    </source>
</evidence>
<feature type="binding site" evidence="7">
    <location>
        <position position="528"/>
    </location>
    <ligand>
        <name>L-glutamate</name>
        <dbReference type="ChEBI" id="CHEBI:29985"/>
    </ligand>
</feature>
<feature type="binding site" evidence="7">
    <location>
        <position position="476"/>
    </location>
    <ligand>
        <name>L-glutamate</name>
        <dbReference type="ChEBI" id="CHEBI:29985"/>
    </ligand>
</feature>
<evidence type="ECO:0000313" key="11">
    <source>
        <dbReference type="Proteomes" id="UP000886653"/>
    </source>
</evidence>
<dbReference type="PANTHER" id="PTHR11686:SF9">
    <property type="entry name" value="RE13973P"/>
    <property type="match status" value="1"/>
</dbReference>
<dbReference type="EMBL" id="MU167289">
    <property type="protein sequence ID" value="KAG0144777.1"/>
    <property type="molecule type" value="Genomic_DNA"/>
</dbReference>
<dbReference type="GO" id="GO:0006751">
    <property type="term" value="P:glutathione catabolic process"/>
    <property type="evidence" value="ECO:0007669"/>
    <property type="project" value="UniProtKB-UniRule"/>
</dbReference>
<evidence type="ECO:0000256" key="2">
    <source>
        <dbReference type="ARBA" id="ARBA00001089"/>
    </source>
</evidence>
<keyword evidence="9" id="KW-1133">Transmembrane helix</keyword>
<feature type="binding site" evidence="7">
    <location>
        <begin position="452"/>
        <end position="454"/>
    </location>
    <ligand>
        <name>L-glutamate</name>
        <dbReference type="ChEBI" id="CHEBI:29985"/>
    </ligand>
</feature>
<keyword evidence="8" id="KW-0012">Acyltransferase</keyword>
<dbReference type="Proteomes" id="UP000886653">
    <property type="component" value="Unassembled WGS sequence"/>
</dbReference>
<dbReference type="Gene3D" id="3.60.20.40">
    <property type="match status" value="1"/>
</dbReference>
<gene>
    <name evidence="10" type="ORF">CROQUDRAFT_134178</name>
</gene>
<dbReference type="EC" id="2.3.2.2" evidence="8"/>
<dbReference type="GO" id="GO:0036374">
    <property type="term" value="F:glutathione hydrolase activity"/>
    <property type="evidence" value="ECO:0007669"/>
    <property type="project" value="UniProtKB-UniRule"/>
</dbReference>
<feature type="binding site" evidence="7">
    <location>
        <position position="154"/>
    </location>
    <ligand>
        <name>L-glutamate</name>
        <dbReference type="ChEBI" id="CHEBI:29985"/>
    </ligand>
</feature>
<dbReference type="FunFam" id="1.10.246.130:FF:000001">
    <property type="entry name" value="Gamma-glutamyltransferase 5 isoform 1"/>
    <property type="match status" value="1"/>
</dbReference>
<comment type="function">
    <text evidence="8">Cleaves the gamma-glutamyl peptide bond of glutathione and glutathione conjugates.</text>
</comment>
<evidence type="ECO:0000256" key="3">
    <source>
        <dbReference type="ARBA" id="ARBA00005115"/>
    </source>
</evidence>
<evidence type="ECO:0000256" key="9">
    <source>
        <dbReference type="SAM" id="Phobius"/>
    </source>
</evidence>
<dbReference type="EC" id="3.4.19.13" evidence="8"/>
<name>A0A9P6NFS2_9BASI</name>
<comment type="catalytic activity">
    <reaction evidence="5 8">
        <text>an N-terminal (5-L-glutamyl)-[peptide] + an alpha-amino acid = 5-L-glutamyl amino acid + an N-terminal L-alpha-aminoacyl-[peptide]</text>
        <dbReference type="Rhea" id="RHEA:23904"/>
        <dbReference type="Rhea" id="RHEA-COMP:9780"/>
        <dbReference type="Rhea" id="RHEA-COMP:9795"/>
        <dbReference type="ChEBI" id="CHEBI:77644"/>
        <dbReference type="ChEBI" id="CHEBI:78597"/>
        <dbReference type="ChEBI" id="CHEBI:78599"/>
        <dbReference type="ChEBI" id="CHEBI:78608"/>
        <dbReference type="EC" id="2.3.2.2"/>
    </reaction>
</comment>
<dbReference type="InterPro" id="IPR029055">
    <property type="entry name" value="Ntn_hydrolases_N"/>
</dbReference>
<comment type="catalytic activity">
    <reaction evidence="1 8">
        <text>an S-substituted glutathione + H2O = an S-substituted L-cysteinylglycine + L-glutamate</text>
        <dbReference type="Rhea" id="RHEA:59468"/>
        <dbReference type="ChEBI" id="CHEBI:15377"/>
        <dbReference type="ChEBI" id="CHEBI:29985"/>
        <dbReference type="ChEBI" id="CHEBI:90779"/>
        <dbReference type="ChEBI" id="CHEBI:143103"/>
        <dbReference type="EC" id="3.4.19.13"/>
    </reaction>
</comment>
<feature type="transmembrane region" description="Helical" evidence="9">
    <location>
        <begin position="36"/>
        <end position="55"/>
    </location>
</feature>
<organism evidence="10 11">
    <name type="scientific">Cronartium quercuum f. sp. fusiforme G11</name>
    <dbReference type="NCBI Taxonomy" id="708437"/>
    <lineage>
        <taxon>Eukaryota</taxon>
        <taxon>Fungi</taxon>
        <taxon>Dikarya</taxon>
        <taxon>Basidiomycota</taxon>
        <taxon>Pucciniomycotina</taxon>
        <taxon>Pucciniomycetes</taxon>
        <taxon>Pucciniales</taxon>
        <taxon>Coleosporiaceae</taxon>
        <taxon>Cronartium</taxon>
    </lineage>
</organism>
<dbReference type="SUPFAM" id="SSF56235">
    <property type="entry name" value="N-terminal nucleophile aminohydrolases (Ntn hydrolases)"/>
    <property type="match status" value="1"/>
</dbReference>
<evidence type="ECO:0000313" key="10">
    <source>
        <dbReference type="EMBL" id="KAG0144777.1"/>
    </source>
</evidence>
<keyword evidence="8" id="KW-0808">Transferase</keyword>
<dbReference type="FunFam" id="3.60.20.40:FF:000001">
    <property type="entry name" value="Gamma-glutamyltranspeptidase 1"/>
    <property type="match status" value="1"/>
</dbReference>
<dbReference type="PANTHER" id="PTHR11686">
    <property type="entry name" value="GAMMA GLUTAMYL TRANSPEPTIDASE"/>
    <property type="match status" value="1"/>
</dbReference>
<dbReference type="PROSITE" id="PS00462">
    <property type="entry name" value="G_GLU_TRANSPEPTIDASE"/>
    <property type="match status" value="1"/>
</dbReference>
<comment type="pathway">
    <text evidence="3 8">Sulfur metabolism; glutathione metabolism.</text>
</comment>
<dbReference type="Pfam" id="PF01019">
    <property type="entry name" value="G_glu_transpept"/>
    <property type="match status" value="1"/>
</dbReference>
<dbReference type="GO" id="GO:0005886">
    <property type="term" value="C:plasma membrane"/>
    <property type="evidence" value="ECO:0007669"/>
    <property type="project" value="TreeGrafter"/>
</dbReference>
<dbReference type="InterPro" id="IPR043138">
    <property type="entry name" value="GGT_lsub"/>
</dbReference>
<dbReference type="GO" id="GO:0000324">
    <property type="term" value="C:fungal-type vacuole"/>
    <property type="evidence" value="ECO:0007669"/>
    <property type="project" value="TreeGrafter"/>
</dbReference>
<evidence type="ECO:0000256" key="1">
    <source>
        <dbReference type="ARBA" id="ARBA00001049"/>
    </source>
</evidence>
<dbReference type="InterPro" id="IPR043137">
    <property type="entry name" value="GGT_ssub_C"/>
</dbReference>
<dbReference type="AlphaFoldDB" id="A0A9P6NFS2"/>
<dbReference type="GO" id="GO:0103068">
    <property type="term" value="F:leukotriene C4 gamma-glutamyl transferase activity"/>
    <property type="evidence" value="ECO:0007669"/>
    <property type="project" value="UniProtKB-EC"/>
</dbReference>
<evidence type="ECO:0000256" key="4">
    <source>
        <dbReference type="ARBA" id="ARBA00009381"/>
    </source>
</evidence>
<dbReference type="Gene3D" id="1.10.246.130">
    <property type="match status" value="1"/>
</dbReference>
<keyword evidence="11" id="KW-1185">Reference proteome</keyword>
<comment type="catalytic activity">
    <reaction evidence="2 8">
        <text>glutathione + H2O = L-cysteinylglycine + L-glutamate</text>
        <dbReference type="Rhea" id="RHEA:28807"/>
        <dbReference type="ChEBI" id="CHEBI:15377"/>
        <dbReference type="ChEBI" id="CHEBI:29985"/>
        <dbReference type="ChEBI" id="CHEBI:57925"/>
        <dbReference type="ChEBI" id="CHEBI:61694"/>
        <dbReference type="EC" id="3.4.19.13"/>
    </reaction>
</comment>
<keyword evidence="9" id="KW-0472">Membrane</keyword>
<dbReference type="InterPro" id="IPR055262">
    <property type="entry name" value="GGT_CS"/>
</dbReference>
<evidence type="ECO:0000256" key="7">
    <source>
        <dbReference type="PIRSR" id="PIRSR600101-2"/>
    </source>
</evidence>
<comment type="similarity">
    <text evidence="4">Belongs to the gamma-glutamyltransferase family.</text>
</comment>
<evidence type="ECO:0000256" key="8">
    <source>
        <dbReference type="RuleBase" id="RU368068"/>
    </source>
</evidence>
<keyword evidence="9" id="KW-0812">Transmembrane</keyword>
<comment type="caution">
    <text evidence="10">The sequence shown here is derived from an EMBL/GenBank/DDBJ whole genome shotgun (WGS) entry which is preliminary data.</text>
</comment>
<dbReference type="OrthoDB" id="1081007at2759"/>